<dbReference type="EMBL" id="JBBPBN010000004">
    <property type="protein sequence ID" value="KAK9041974.1"/>
    <property type="molecule type" value="Genomic_DNA"/>
</dbReference>
<organism evidence="1 2">
    <name type="scientific">Hibiscus sabdariffa</name>
    <name type="common">roselle</name>
    <dbReference type="NCBI Taxonomy" id="183260"/>
    <lineage>
        <taxon>Eukaryota</taxon>
        <taxon>Viridiplantae</taxon>
        <taxon>Streptophyta</taxon>
        <taxon>Embryophyta</taxon>
        <taxon>Tracheophyta</taxon>
        <taxon>Spermatophyta</taxon>
        <taxon>Magnoliopsida</taxon>
        <taxon>eudicotyledons</taxon>
        <taxon>Gunneridae</taxon>
        <taxon>Pentapetalae</taxon>
        <taxon>rosids</taxon>
        <taxon>malvids</taxon>
        <taxon>Malvales</taxon>
        <taxon>Malvaceae</taxon>
        <taxon>Malvoideae</taxon>
        <taxon>Hibiscus</taxon>
    </lineage>
</organism>
<evidence type="ECO:0008006" key="3">
    <source>
        <dbReference type="Google" id="ProtNLM"/>
    </source>
</evidence>
<sequence length="298" mass="33466">MKSGNRNIKIGALLKGTENVLKAWSGGSSNKVGVNTSSIEKQIADLELQIQSGSALAGSVDTLKKVWNWPIPLRRPLFDWEKLQWNNLMECLNNFKPSNVEHDWVRWFGSSDGSFSVKLLRLLIGPNRSSESMWNEYVWIGFAPPKMEIFVWLLGISTVLPRDLKLFFEAWGALGDPNHKECFIWLLGTSQVPDCFLSLDCLMIDFSLVMSPKHSSRCPAPTPRWVPPPIGFLKLNIDGAVSSCLKGGIGGLLRDEKGSILFQFSEAFNNNPPAWWNLRLFITDYCCSYLLRGPISQG</sequence>
<accession>A0ABR2TXJ1</accession>
<protein>
    <recommendedName>
        <fullName evidence="3">Reverse transcriptase zinc-binding domain-containing protein</fullName>
    </recommendedName>
</protein>
<name>A0ABR2TXJ1_9ROSI</name>
<evidence type="ECO:0000313" key="1">
    <source>
        <dbReference type="EMBL" id="KAK9041974.1"/>
    </source>
</evidence>
<evidence type="ECO:0000313" key="2">
    <source>
        <dbReference type="Proteomes" id="UP001396334"/>
    </source>
</evidence>
<gene>
    <name evidence="1" type="ORF">V6N11_017058</name>
</gene>
<proteinExistence type="predicted"/>
<comment type="caution">
    <text evidence="1">The sequence shown here is derived from an EMBL/GenBank/DDBJ whole genome shotgun (WGS) entry which is preliminary data.</text>
</comment>
<reference evidence="1 2" key="1">
    <citation type="journal article" date="2024" name="G3 (Bethesda)">
        <title>Genome assembly of Hibiscus sabdariffa L. provides insights into metabolisms of medicinal natural products.</title>
        <authorList>
            <person name="Kim T."/>
        </authorList>
    </citation>
    <scope>NUCLEOTIDE SEQUENCE [LARGE SCALE GENOMIC DNA]</scope>
    <source>
        <strain evidence="1">TK-2024</strain>
        <tissue evidence="1">Old leaves</tissue>
    </source>
</reference>
<dbReference type="Proteomes" id="UP001396334">
    <property type="component" value="Unassembled WGS sequence"/>
</dbReference>
<keyword evidence="2" id="KW-1185">Reference proteome</keyword>